<reference evidence="1 2" key="1">
    <citation type="journal article" date="2018" name="PLoS Genet.">
        <title>Population sequencing reveals clonal diversity and ancestral inbreeding in the grapevine cultivar Chardonnay.</title>
        <authorList>
            <person name="Roach M.J."/>
            <person name="Johnson D.L."/>
            <person name="Bohlmann J."/>
            <person name="van Vuuren H.J."/>
            <person name="Jones S.J."/>
            <person name="Pretorius I.S."/>
            <person name="Schmidt S.A."/>
            <person name="Borneman A.R."/>
        </authorList>
    </citation>
    <scope>NUCLEOTIDE SEQUENCE [LARGE SCALE GENOMIC DNA]</scope>
    <source>
        <strain evidence="2">cv. Chardonnay</strain>
        <tissue evidence="1">Leaf</tissue>
    </source>
</reference>
<dbReference type="Proteomes" id="UP000288805">
    <property type="component" value="Unassembled WGS sequence"/>
</dbReference>
<sequence length="76" mass="8588">MDQNLRDEVAPECLKKLGEIVDSYVYDKGIKRPPMSDVVWALEFALQLQEMAEKNSQINSGDEVYIGRVGIKRDGS</sequence>
<keyword evidence="1" id="KW-0675">Receptor</keyword>
<protein>
    <submittedName>
        <fullName evidence="1">Receptor-like protein kinase FERONIA</fullName>
    </submittedName>
</protein>
<dbReference type="EMBL" id="QGNW01000236">
    <property type="protein sequence ID" value="RVW82710.1"/>
    <property type="molecule type" value="Genomic_DNA"/>
</dbReference>
<proteinExistence type="predicted"/>
<evidence type="ECO:0000313" key="1">
    <source>
        <dbReference type="EMBL" id="RVW82710.1"/>
    </source>
</evidence>
<keyword evidence="1" id="KW-0808">Transferase</keyword>
<evidence type="ECO:0000313" key="2">
    <source>
        <dbReference type="Proteomes" id="UP000288805"/>
    </source>
</evidence>
<name>A0A438HE31_VITVI</name>
<organism evidence="1 2">
    <name type="scientific">Vitis vinifera</name>
    <name type="common">Grape</name>
    <dbReference type="NCBI Taxonomy" id="29760"/>
    <lineage>
        <taxon>Eukaryota</taxon>
        <taxon>Viridiplantae</taxon>
        <taxon>Streptophyta</taxon>
        <taxon>Embryophyta</taxon>
        <taxon>Tracheophyta</taxon>
        <taxon>Spermatophyta</taxon>
        <taxon>Magnoliopsida</taxon>
        <taxon>eudicotyledons</taxon>
        <taxon>Gunneridae</taxon>
        <taxon>Pentapetalae</taxon>
        <taxon>rosids</taxon>
        <taxon>Vitales</taxon>
        <taxon>Vitaceae</taxon>
        <taxon>Viteae</taxon>
        <taxon>Vitis</taxon>
    </lineage>
</organism>
<dbReference type="GO" id="GO:0016301">
    <property type="term" value="F:kinase activity"/>
    <property type="evidence" value="ECO:0007669"/>
    <property type="project" value="UniProtKB-KW"/>
</dbReference>
<dbReference type="AlphaFoldDB" id="A0A438HE31"/>
<gene>
    <name evidence="1" type="primary">FER_27</name>
    <name evidence="1" type="ORF">CK203_046962</name>
</gene>
<keyword evidence="1" id="KW-0418">Kinase</keyword>
<accession>A0A438HE31</accession>
<comment type="caution">
    <text evidence="1">The sequence shown here is derived from an EMBL/GenBank/DDBJ whole genome shotgun (WGS) entry which is preliminary data.</text>
</comment>